<sequence length="106" mass="11871">MRNMDHNEEALRNTPSVRNCLRQEQAQAAMITTEVAPCESNMLHSKLRVHDVPTTPDLSNYDNSCQVDKESRKELVRRGAVGRRCAVVGLPADILAAIAEISELKW</sequence>
<dbReference type="Proteomes" id="UP001632037">
    <property type="component" value="Unassembled WGS sequence"/>
</dbReference>
<keyword evidence="2" id="KW-1185">Reference proteome</keyword>
<dbReference type="EMBL" id="JBIMZQ010000004">
    <property type="protein sequence ID" value="KAL3672295.1"/>
    <property type="molecule type" value="Genomic_DNA"/>
</dbReference>
<name>A0ABD3G2Q7_9STRA</name>
<dbReference type="AlphaFoldDB" id="A0ABD3G2Q7"/>
<protein>
    <submittedName>
        <fullName evidence="1">Uncharacterized protein</fullName>
    </submittedName>
</protein>
<accession>A0ABD3G2Q7</accession>
<organism evidence="1 2">
    <name type="scientific">Phytophthora oleae</name>
    <dbReference type="NCBI Taxonomy" id="2107226"/>
    <lineage>
        <taxon>Eukaryota</taxon>
        <taxon>Sar</taxon>
        <taxon>Stramenopiles</taxon>
        <taxon>Oomycota</taxon>
        <taxon>Peronosporomycetes</taxon>
        <taxon>Peronosporales</taxon>
        <taxon>Peronosporaceae</taxon>
        <taxon>Phytophthora</taxon>
    </lineage>
</organism>
<evidence type="ECO:0000313" key="1">
    <source>
        <dbReference type="EMBL" id="KAL3672295.1"/>
    </source>
</evidence>
<reference evidence="1 2" key="1">
    <citation type="submission" date="2024-09" db="EMBL/GenBank/DDBJ databases">
        <title>Genome sequencing and assembly of Phytophthora oleae, isolate VK10A, causative agent of rot of olive drupes.</title>
        <authorList>
            <person name="Conti Taguali S."/>
            <person name="Riolo M."/>
            <person name="La Spada F."/>
            <person name="Cacciola S.O."/>
            <person name="Dionisio G."/>
        </authorList>
    </citation>
    <scope>NUCLEOTIDE SEQUENCE [LARGE SCALE GENOMIC DNA]</scope>
    <source>
        <strain evidence="1 2">VK10A</strain>
    </source>
</reference>
<comment type="caution">
    <text evidence="1">The sequence shown here is derived from an EMBL/GenBank/DDBJ whole genome shotgun (WGS) entry which is preliminary data.</text>
</comment>
<gene>
    <name evidence="1" type="ORF">V7S43_002953</name>
</gene>
<evidence type="ECO:0000313" key="2">
    <source>
        <dbReference type="Proteomes" id="UP001632037"/>
    </source>
</evidence>
<proteinExistence type="predicted"/>